<evidence type="ECO:0000313" key="6">
    <source>
        <dbReference type="EMBL" id="NER12515.1"/>
    </source>
</evidence>
<keyword evidence="3" id="KW-0547">Nucleotide-binding</keyword>
<dbReference type="InterPro" id="IPR003593">
    <property type="entry name" value="AAA+_ATPase"/>
</dbReference>
<dbReference type="SUPFAM" id="SSF52540">
    <property type="entry name" value="P-loop containing nucleoside triphosphate hydrolases"/>
    <property type="match status" value="1"/>
</dbReference>
<dbReference type="InterPro" id="IPR027417">
    <property type="entry name" value="P-loop_NTPase"/>
</dbReference>
<organism evidence="6 7">
    <name type="scientific">Leptobacterium flavescens</name>
    <dbReference type="NCBI Taxonomy" id="472055"/>
    <lineage>
        <taxon>Bacteria</taxon>
        <taxon>Pseudomonadati</taxon>
        <taxon>Bacteroidota</taxon>
        <taxon>Flavobacteriia</taxon>
        <taxon>Flavobacteriales</taxon>
        <taxon>Flavobacteriaceae</taxon>
        <taxon>Leptobacterium</taxon>
    </lineage>
</organism>
<dbReference type="PROSITE" id="PS50893">
    <property type="entry name" value="ABC_TRANSPORTER_2"/>
    <property type="match status" value="1"/>
</dbReference>
<sequence>MSIKVDQVTKKYGEQKALNGISFEIGKGEIVGFLGPNGAGKSTMMKILTTYITADEGSSSVNEHDVVSSKKAVQKSIGYLPEHNPLYLEMYIREYLRFNADIYKVKKERIEEVIQLTGLTSEAHKKIGQLSKGYRQRVGLATALLHNPSVLVLDEPTTGLDPNQLVEIRELIKNVGKEKTVLLSTHIMQEVEAICDRVIVINKGEIVADKTLSELRGDGGQIIEVEFDYRVETVLLEGLNSVSSVVNREGFIYELSFSTDKDMRPVVFDFAHDNGLKILQLNRKNKNLESLFRELTSQKG</sequence>
<dbReference type="NCBIfam" id="TIGR03522">
    <property type="entry name" value="GldA_ABC_ATP"/>
    <property type="match status" value="1"/>
</dbReference>
<dbReference type="Pfam" id="PF00005">
    <property type="entry name" value="ABC_tran"/>
    <property type="match status" value="1"/>
</dbReference>
<evidence type="ECO:0000313" key="7">
    <source>
        <dbReference type="Proteomes" id="UP000468581"/>
    </source>
</evidence>
<dbReference type="InterPro" id="IPR003439">
    <property type="entry name" value="ABC_transporter-like_ATP-bd"/>
</dbReference>
<gene>
    <name evidence="6" type="primary">gldA</name>
    <name evidence="6" type="ORF">GWK08_03615</name>
</gene>
<dbReference type="EMBL" id="JAABOO010000001">
    <property type="protein sequence ID" value="NER12515.1"/>
    <property type="molecule type" value="Genomic_DNA"/>
</dbReference>
<evidence type="ECO:0000256" key="1">
    <source>
        <dbReference type="ARBA" id="ARBA00005417"/>
    </source>
</evidence>
<evidence type="ECO:0000256" key="4">
    <source>
        <dbReference type="ARBA" id="ARBA00022840"/>
    </source>
</evidence>
<name>A0A6P0UGY3_9FLAO</name>
<comment type="similarity">
    <text evidence="1">Belongs to the ABC transporter superfamily.</text>
</comment>
<evidence type="ECO:0000259" key="5">
    <source>
        <dbReference type="PROSITE" id="PS50893"/>
    </source>
</evidence>
<dbReference type="PANTHER" id="PTHR43335:SF4">
    <property type="entry name" value="ABC TRANSPORTER, ATP-BINDING PROTEIN"/>
    <property type="match status" value="1"/>
</dbReference>
<dbReference type="Gene3D" id="3.40.50.300">
    <property type="entry name" value="P-loop containing nucleotide triphosphate hydrolases"/>
    <property type="match status" value="1"/>
</dbReference>
<dbReference type="GO" id="GO:0016887">
    <property type="term" value="F:ATP hydrolysis activity"/>
    <property type="evidence" value="ECO:0007669"/>
    <property type="project" value="InterPro"/>
</dbReference>
<dbReference type="RefSeq" id="WP_163605534.1">
    <property type="nucleotide sequence ID" value="NZ_JAABOO010000001.1"/>
</dbReference>
<proteinExistence type="inferred from homology"/>
<dbReference type="AlphaFoldDB" id="A0A6P0UGY3"/>
<protein>
    <submittedName>
        <fullName evidence="6">Gliding motility-associated ABC transporter ATP-binding subunit GldA</fullName>
    </submittedName>
</protein>
<dbReference type="PANTHER" id="PTHR43335">
    <property type="entry name" value="ABC TRANSPORTER, ATP-BINDING PROTEIN"/>
    <property type="match status" value="1"/>
</dbReference>
<dbReference type="Proteomes" id="UP000468581">
    <property type="component" value="Unassembled WGS sequence"/>
</dbReference>
<reference evidence="6 7" key="1">
    <citation type="submission" date="2020-01" db="EMBL/GenBank/DDBJ databases">
        <title>Leptobacterium flavescens.</title>
        <authorList>
            <person name="Wang G."/>
        </authorList>
    </citation>
    <scope>NUCLEOTIDE SEQUENCE [LARGE SCALE GENOMIC DNA]</scope>
    <source>
        <strain evidence="6 7">KCTC 22160</strain>
    </source>
</reference>
<feature type="domain" description="ABC transporter" evidence="5">
    <location>
        <begin position="3"/>
        <end position="228"/>
    </location>
</feature>
<keyword evidence="7" id="KW-1185">Reference proteome</keyword>
<accession>A0A6P0UGY3</accession>
<dbReference type="GO" id="GO:0005524">
    <property type="term" value="F:ATP binding"/>
    <property type="evidence" value="ECO:0007669"/>
    <property type="project" value="UniProtKB-KW"/>
</dbReference>
<dbReference type="InterPro" id="IPR019864">
    <property type="entry name" value="Motility-assoc_ABC_GldA"/>
</dbReference>
<comment type="caution">
    <text evidence="6">The sequence shown here is derived from an EMBL/GenBank/DDBJ whole genome shotgun (WGS) entry which is preliminary data.</text>
</comment>
<dbReference type="SMART" id="SM00382">
    <property type="entry name" value="AAA"/>
    <property type="match status" value="1"/>
</dbReference>
<keyword evidence="2" id="KW-0813">Transport</keyword>
<evidence type="ECO:0000256" key="2">
    <source>
        <dbReference type="ARBA" id="ARBA00022448"/>
    </source>
</evidence>
<evidence type="ECO:0000256" key="3">
    <source>
        <dbReference type="ARBA" id="ARBA00022741"/>
    </source>
</evidence>
<keyword evidence="4 6" id="KW-0067">ATP-binding</keyword>